<protein>
    <submittedName>
        <fullName evidence="1">Uncharacterized protein</fullName>
    </submittedName>
</protein>
<dbReference type="EMBL" id="SPKJ01000102">
    <property type="protein sequence ID" value="MYZ49888.1"/>
    <property type="molecule type" value="Genomic_DNA"/>
</dbReference>
<proteinExistence type="predicted"/>
<comment type="caution">
    <text evidence="1">The sequence shown here is derived from an EMBL/GenBank/DDBJ whole genome shotgun (WGS) entry which is preliminary data.</text>
</comment>
<dbReference type="Proteomes" id="UP000773614">
    <property type="component" value="Unassembled WGS sequence"/>
</dbReference>
<dbReference type="AlphaFoldDB" id="A0A964T7F4"/>
<reference evidence="1" key="1">
    <citation type="submission" date="2019-03" db="EMBL/GenBank/DDBJ databases">
        <title>Afifella sp. nov., isolated from activated sludge.</title>
        <authorList>
            <person name="Li Q."/>
            <person name="Liu Y."/>
        </authorList>
    </citation>
    <scope>NUCLEOTIDE SEQUENCE</scope>
    <source>
        <strain evidence="1">L72</strain>
    </source>
</reference>
<name>A0A964T7F4_9HYPH</name>
<accession>A0A964T7F4</accession>
<organism evidence="1 2">
    <name type="scientific">Propylenella binzhouense</name>
    <dbReference type="NCBI Taxonomy" id="2555902"/>
    <lineage>
        <taxon>Bacteria</taxon>
        <taxon>Pseudomonadati</taxon>
        <taxon>Pseudomonadota</taxon>
        <taxon>Alphaproteobacteria</taxon>
        <taxon>Hyphomicrobiales</taxon>
        <taxon>Propylenellaceae</taxon>
        <taxon>Propylenella</taxon>
    </lineage>
</organism>
<sequence length="71" mass="7470">MGPVSLADYRDAPDRKYSADLISLVYAVADLHRRAEELGMPSVARYLALAVSELAGRLDGPAAELGAAEPG</sequence>
<keyword evidence="2" id="KW-1185">Reference proteome</keyword>
<gene>
    <name evidence="1" type="ORF">E4O86_19455</name>
</gene>
<evidence type="ECO:0000313" key="1">
    <source>
        <dbReference type="EMBL" id="MYZ49888.1"/>
    </source>
</evidence>
<evidence type="ECO:0000313" key="2">
    <source>
        <dbReference type="Proteomes" id="UP000773614"/>
    </source>
</evidence>